<proteinExistence type="predicted"/>
<dbReference type="PANTHER" id="PTHR32552:SF89">
    <property type="entry name" value="CATECHOLATE SIDEROPHORE RECEPTOR FIU"/>
    <property type="match status" value="1"/>
</dbReference>
<protein>
    <recommendedName>
        <fullName evidence="6">TonB-dependent receptor plug domain-containing protein</fullName>
    </recommendedName>
</protein>
<dbReference type="InterPro" id="IPR012910">
    <property type="entry name" value="Plug_dom"/>
</dbReference>
<dbReference type="Proteomes" id="UP000740926">
    <property type="component" value="Unassembled WGS sequence"/>
</dbReference>
<keyword evidence="2" id="KW-0732">Signal</keyword>
<dbReference type="GO" id="GO:0015344">
    <property type="term" value="F:siderophore uptake transmembrane transporter activity"/>
    <property type="evidence" value="ECO:0007669"/>
    <property type="project" value="TreeGrafter"/>
</dbReference>
<evidence type="ECO:0000259" key="6">
    <source>
        <dbReference type="Pfam" id="PF07715"/>
    </source>
</evidence>
<organism evidence="7 8">
    <name type="scientific">Rhizopus delemar</name>
    <dbReference type="NCBI Taxonomy" id="936053"/>
    <lineage>
        <taxon>Eukaryota</taxon>
        <taxon>Fungi</taxon>
        <taxon>Fungi incertae sedis</taxon>
        <taxon>Mucoromycota</taxon>
        <taxon>Mucoromycotina</taxon>
        <taxon>Mucoromycetes</taxon>
        <taxon>Mucorales</taxon>
        <taxon>Mucorineae</taxon>
        <taxon>Rhizopodaceae</taxon>
        <taxon>Rhizopus</taxon>
    </lineage>
</organism>
<reference evidence="7 8" key="1">
    <citation type="journal article" date="2020" name="Microb. Genom.">
        <title>Genetic diversity of clinical and environmental Mucorales isolates obtained from an investigation of mucormycosis cases among solid organ transplant recipients.</title>
        <authorList>
            <person name="Nguyen M.H."/>
            <person name="Kaul D."/>
            <person name="Muto C."/>
            <person name="Cheng S.J."/>
            <person name="Richter R.A."/>
            <person name="Bruno V.M."/>
            <person name="Liu G."/>
            <person name="Beyhan S."/>
            <person name="Sundermann A.J."/>
            <person name="Mounaud S."/>
            <person name="Pasculle A.W."/>
            <person name="Nierman W.C."/>
            <person name="Driscoll E."/>
            <person name="Cumbie R."/>
            <person name="Clancy C.J."/>
            <person name="Dupont C.L."/>
        </authorList>
    </citation>
    <scope>NUCLEOTIDE SEQUENCE [LARGE SCALE GENOMIC DNA]</scope>
    <source>
        <strain evidence="7 8">GL24</strain>
    </source>
</reference>
<keyword evidence="4" id="KW-0813">Transport</keyword>
<evidence type="ECO:0000256" key="3">
    <source>
        <dbReference type="ARBA" id="ARBA00023004"/>
    </source>
</evidence>
<accession>A0A9P6XWD1</accession>
<comment type="caution">
    <text evidence="7">The sequence shown here is derived from an EMBL/GenBank/DDBJ whole genome shotgun (WGS) entry which is preliminary data.</text>
</comment>
<keyword evidence="4" id="KW-0406">Ion transport</keyword>
<dbReference type="InterPro" id="IPR037066">
    <property type="entry name" value="Plug_dom_sf"/>
</dbReference>
<evidence type="ECO:0000256" key="4">
    <source>
        <dbReference type="ARBA" id="ARBA00023065"/>
    </source>
</evidence>
<dbReference type="InterPro" id="IPR039426">
    <property type="entry name" value="TonB-dep_rcpt-like"/>
</dbReference>
<evidence type="ECO:0000313" key="8">
    <source>
        <dbReference type="Proteomes" id="UP000740926"/>
    </source>
</evidence>
<feature type="domain" description="TonB-dependent receptor plug" evidence="6">
    <location>
        <begin position="8"/>
        <end position="101"/>
    </location>
</feature>
<keyword evidence="8" id="KW-1185">Reference proteome</keyword>
<evidence type="ECO:0000313" key="7">
    <source>
        <dbReference type="EMBL" id="KAG1533608.1"/>
    </source>
</evidence>
<evidence type="ECO:0000256" key="1">
    <source>
        <dbReference type="ARBA" id="ARBA00022496"/>
    </source>
</evidence>
<feature type="region of interest" description="Disordered" evidence="5">
    <location>
        <begin position="153"/>
        <end position="172"/>
    </location>
</feature>
<keyword evidence="3" id="KW-0408">Iron</keyword>
<keyword evidence="1" id="KW-0410">Iron transport</keyword>
<dbReference type="Gene3D" id="2.170.130.10">
    <property type="entry name" value="TonB-dependent receptor, plug domain"/>
    <property type="match status" value="1"/>
</dbReference>
<dbReference type="Pfam" id="PF07715">
    <property type="entry name" value="Plug"/>
    <property type="match status" value="1"/>
</dbReference>
<name>A0A9P6XWD1_9FUNG</name>
<dbReference type="AlphaFoldDB" id="A0A9P6XWD1"/>
<evidence type="ECO:0000256" key="2">
    <source>
        <dbReference type="ARBA" id="ARBA00022729"/>
    </source>
</evidence>
<gene>
    <name evidence="7" type="ORF">G6F50_015818</name>
</gene>
<sequence>MCTPPAATRPTSDLFNQQGATTLTEALRNSPGVGTFYAGENGNTTTGDALFMRGFDTSNSLYVDGVRDLGSISRDVCNIEQVEVTKGPAGTDNGRSAPTGAINLVSKQANLQDATSASVSLGSDQQRRTTADWNHSLGATSALRINGIAGASRRRWPSAWAPPPATTSTCSM</sequence>
<dbReference type="PANTHER" id="PTHR32552">
    <property type="entry name" value="FERRICHROME IRON RECEPTOR-RELATED"/>
    <property type="match status" value="1"/>
</dbReference>
<dbReference type="PROSITE" id="PS52016">
    <property type="entry name" value="TONB_DEPENDENT_REC_3"/>
    <property type="match status" value="1"/>
</dbReference>
<evidence type="ECO:0000256" key="5">
    <source>
        <dbReference type="SAM" id="MobiDB-lite"/>
    </source>
</evidence>
<dbReference type="SUPFAM" id="SSF56935">
    <property type="entry name" value="Porins"/>
    <property type="match status" value="1"/>
</dbReference>
<dbReference type="EMBL" id="JAANIU010009175">
    <property type="protein sequence ID" value="KAG1533608.1"/>
    <property type="molecule type" value="Genomic_DNA"/>
</dbReference>